<evidence type="ECO:0000313" key="3">
    <source>
        <dbReference type="Proteomes" id="UP000199245"/>
    </source>
</evidence>
<protein>
    <recommendedName>
        <fullName evidence="4">DUF5666 domain-containing protein</fullName>
    </recommendedName>
</protein>
<accession>A0A1G7GZ33</accession>
<evidence type="ECO:0000313" key="2">
    <source>
        <dbReference type="EMBL" id="SDE93323.1"/>
    </source>
</evidence>
<evidence type="ECO:0008006" key="4">
    <source>
        <dbReference type="Google" id="ProtNLM"/>
    </source>
</evidence>
<dbReference type="AlphaFoldDB" id="A0A1G7GZ33"/>
<keyword evidence="1" id="KW-0732">Signal</keyword>
<dbReference type="EMBL" id="FMZW01000039">
    <property type="protein sequence ID" value="SDE93323.1"/>
    <property type="molecule type" value="Genomic_DNA"/>
</dbReference>
<dbReference type="Proteomes" id="UP000199245">
    <property type="component" value="Unassembled WGS sequence"/>
</dbReference>
<feature type="signal peptide" evidence="1">
    <location>
        <begin position="1"/>
        <end position="20"/>
    </location>
</feature>
<feature type="chain" id="PRO_5011460804" description="DUF5666 domain-containing protein" evidence="1">
    <location>
        <begin position="21"/>
        <end position="110"/>
    </location>
</feature>
<sequence>MMRAIVALCMAVLGPGATLAAPAALDERQDAAVTMQAAMVHPQASETLRGVVDRVDERNDTLLIRLSPDRTEPFKVQDGLIFNAVRFGDPVEIAVQNIAGFRTIVGLSKQ</sequence>
<name>A0A1G7GZ33_9BRAD</name>
<evidence type="ECO:0000256" key="1">
    <source>
        <dbReference type="SAM" id="SignalP"/>
    </source>
</evidence>
<organism evidence="2 3">
    <name type="scientific">Bradyrhizobium brasilense</name>
    <dbReference type="NCBI Taxonomy" id="1419277"/>
    <lineage>
        <taxon>Bacteria</taxon>
        <taxon>Pseudomonadati</taxon>
        <taxon>Pseudomonadota</taxon>
        <taxon>Alphaproteobacteria</taxon>
        <taxon>Hyphomicrobiales</taxon>
        <taxon>Nitrobacteraceae</taxon>
        <taxon>Bradyrhizobium</taxon>
    </lineage>
</organism>
<proteinExistence type="predicted"/>
<gene>
    <name evidence="2" type="ORF">SAMN05216337_103974</name>
</gene>
<reference evidence="2 3" key="1">
    <citation type="submission" date="2016-10" db="EMBL/GenBank/DDBJ databases">
        <authorList>
            <person name="de Groot N.N."/>
        </authorList>
    </citation>
    <scope>NUCLEOTIDE SEQUENCE [LARGE SCALE GENOMIC DNA]</scope>
    <source>
        <strain evidence="2 3">R5</strain>
    </source>
</reference>